<evidence type="ECO:0000256" key="2">
    <source>
        <dbReference type="SAM" id="Phobius"/>
    </source>
</evidence>
<dbReference type="GO" id="GO:0016787">
    <property type="term" value="F:hydrolase activity"/>
    <property type="evidence" value="ECO:0007669"/>
    <property type="project" value="UniProtKB-KW"/>
</dbReference>
<dbReference type="SUPFAM" id="SSF53474">
    <property type="entry name" value="alpha/beta-Hydrolases"/>
    <property type="match status" value="1"/>
</dbReference>
<keyword evidence="2" id="KW-0472">Membrane</keyword>
<organism evidence="3 4">
    <name type="scientific">Chryseosolibacter histidini</name>
    <dbReference type="NCBI Taxonomy" id="2782349"/>
    <lineage>
        <taxon>Bacteria</taxon>
        <taxon>Pseudomonadati</taxon>
        <taxon>Bacteroidota</taxon>
        <taxon>Cytophagia</taxon>
        <taxon>Cytophagales</taxon>
        <taxon>Chryseotaleaceae</taxon>
        <taxon>Chryseosolibacter</taxon>
    </lineage>
</organism>
<feature type="transmembrane region" description="Helical" evidence="2">
    <location>
        <begin position="166"/>
        <end position="182"/>
    </location>
</feature>
<protein>
    <submittedName>
        <fullName evidence="3">Dienelactone hydrolase family protein</fullName>
    </submittedName>
</protein>
<evidence type="ECO:0000256" key="1">
    <source>
        <dbReference type="ARBA" id="ARBA00022729"/>
    </source>
</evidence>
<keyword evidence="3" id="KW-0378">Hydrolase</keyword>
<comment type="caution">
    <text evidence="3">The sequence shown here is derived from an EMBL/GenBank/DDBJ whole genome shotgun (WGS) entry which is preliminary data.</text>
</comment>
<dbReference type="RefSeq" id="WP_254168588.1">
    <property type="nucleotide sequence ID" value="NZ_JAHESF010000036.1"/>
</dbReference>
<dbReference type="EMBL" id="JAHESF010000036">
    <property type="protein sequence ID" value="MBT1700185.1"/>
    <property type="molecule type" value="Genomic_DNA"/>
</dbReference>
<reference evidence="3 4" key="1">
    <citation type="submission" date="2021-05" db="EMBL/GenBank/DDBJ databases">
        <title>A Polyphasic approach of four new species of the genus Ohtaekwangia: Ohtaekwangia histidinii sp. nov., Ohtaekwangia cretensis sp. nov., Ohtaekwangia indiensis sp. nov., Ohtaekwangia reichenbachii sp. nov. from diverse environment.</title>
        <authorList>
            <person name="Octaviana S."/>
        </authorList>
    </citation>
    <scope>NUCLEOTIDE SEQUENCE [LARGE SCALE GENOMIC DNA]</scope>
    <source>
        <strain evidence="3 4">PWU4</strain>
    </source>
</reference>
<feature type="transmembrane region" description="Helical" evidence="2">
    <location>
        <begin position="128"/>
        <end position="151"/>
    </location>
</feature>
<name>A0AAP2DPJ5_9BACT</name>
<dbReference type="InterPro" id="IPR000801">
    <property type="entry name" value="Esterase-like"/>
</dbReference>
<keyword evidence="2" id="KW-1133">Transmembrane helix</keyword>
<accession>A0AAP2DPJ5</accession>
<keyword evidence="1" id="KW-0732">Signal</keyword>
<gene>
    <name evidence="3" type="ORF">KK083_25070</name>
</gene>
<evidence type="ECO:0000313" key="4">
    <source>
        <dbReference type="Proteomes" id="UP001319200"/>
    </source>
</evidence>
<keyword evidence="4" id="KW-1185">Reference proteome</keyword>
<dbReference type="PANTHER" id="PTHR43037">
    <property type="entry name" value="UNNAMED PRODUCT-RELATED"/>
    <property type="match status" value="1"/>
</dbReference>
<dbReference type="Proteomes" id="UP001319200">
    <property type="component" value="Unassembled WGS sequence"/>
</dbReference>
<keyword evidence="2" id="KW-0812">Transmembrane</keyword>
<feature type="transmembrane region" description="Helical" evidence="2">
    <location>
        <begin position="40"/>
        <end position="62"/>
    </location>
</feature>
<dbReference type="Pfam" id="PF00756">
    <property type="entry name" value="Esterase"/>
    <property type="match status" value="1"/>
</dbReference>
<feature type="transmembrane region" description="Helical" evidence="2">
    <location>
        <begin position="203"/>
        <end position="225"/>
    </location>
</feature>
<dbReference type="AlphaFoldDB" id="A0AAP2DPJ5"/>
<dbReference type="PANTHER" id="PTHR43037:SF1">
    <property type="entry name" value="BLL1128 PROTEIN"/>
    <property type="match status" value="1"/>
</dbReference>
<dbReference type="Gene3D" id="3.40.50.1820">
    <property type="entry name" value="alpha/beta hydrolase"/>
    <property type="match status" value="1"/>
</dbReference>
<evidence type="ECO:0000313" key="3">
    <source>
        <dbReference type="EMBL" id="MBT1700185.1"/>
    </source>
</evidence>
<feature type="transmembrane region" description="Helical" evidence="2">
    <location>
        <begin position="103"/>
        <end position="121"/>
    </location>
</feature>
<proteinExistence type="predicted"/>
<dbReference type="InterPro" id="IPR029058">
    <property type="entry name" value="AB_hydrolase_fold"/>
</dbReference>
<dbReference type="InterPro" id="IPR050955">
    <property type="entry name" value="Plant_Biomass_Hydrol_Est"/>
</dbReference>
<feature type="transmembrane region" description="Helical" evidence="2">
    <location>
        <begin position="69"/>
        <end position="91"/>
    </location>
</feature>
<sequence length="474" mass="53024">MNRNFYRLSIFVTALYIAITFFQAIIQSRQGLKMLYLKAFVPWFFLAVIMNFAGSVILARYYQHKKYKAAFSTVVAVAIISIFYFIVAYHVVTGNALAAHYTAAYQLMLLAAMAHAIVLVFSKARERIWLKAAGMFGLILAVTQLSFFWAIMSSQSFQLRHTLGEVQQWVAVVGSLGLVLYIKNFRDELNAMETEKSEVTPYLLSNTVTVFTMMVVFAATLFLSFNLATDKRKARLAQNRPASPEAERLALRFEARVYVNAQGDTLPYRLMKPLNYDPLQKYPLMVCLHHGGAHGTDNVIQVEGGGYAQVLSDDAYRAKYPAFIFVPQCPVGSSWGGITQLPEIMPLVIEAMATLEKEFSIDEKRRYVAGISGGGFGSWHFIAKHPEMFAAAIPICGGADPSLAKNVVNVPVWAFHGDQDQNVPVGFSRDMINAMRDAGGNPKYTEFPGEGHNIWESVIQTPGVLDWLFEQKRK</sequence>